<sequence length="122" mass="13978">MSGVIAKAIAPTLRKLKKYIADLPMLRNEEGKSMVKNDFPRYVRHVKDILNLMKGAVLCLKEQNELWIKLIYALQGEDRSKEEKMYDEMTKDPEGMIQVCCAGFPLTILRVSSHYLISCILS</sequence>
<evidence type="ECO:0000313" key="2">
    <source>
        <dbReference type="WBParaSite" id="SMUV_0000901301-mRNA-1"/>
    </source>
</evidence>
<proteinExistence type="predicted"/>
<evidence type="ECO:0000313" key="1">
    <source>
        <dbReference type="Proteomes" id="UP000046393"/>
    </source>
</evidence>
<name>A0A0N5AVT6_9BILA</name>
<dbReference type="Proteomes" id="UP000046393">
    <property type="component" value="Unplaced"/>
</dbReference>
<reference evidence="2" key="1">
    <citation type="submission" date="2017-02" db="UniProtKB">
        <authorList>
            <consortium name="WormBaseParasite"/>
        </authorList>
    </citation>
    <scope>IDENTIFICATION</scope>
</reference>
<keyword evidence="1" id="KW-1185">Reference proteome</keyword>
<dbReference type="WBParaSite" id="SMUV_0000901301-mRNA-1">
    <property type="protein sequence ID" value="SMUV_0000901301-mRNA-1"/>
    <property type="gene ID" value="SMUV_0000901301"/>
</dbReference>
<organism evidence="1 2">
    <name type="scientific">Syphacia muris</name>
    <dbReference type="NCBI Taxonomy" id="451379"/>
    <lineage>
        <taxon>Eukaryota</taxon>
        <taxon>Metazoa</taxon>
        <taxon>Ecdysozoa</taxon>
        <taxon>Nematoda</taxon>
        <taxon>Chromadorea</taxon>
        <taxon>Rhabditida</taxon>
        <taxon>Spirurina</taxon>
        <taxon>Oxyuridomorpha</taxon>
        <taxon>Oxyuroidea</taxon>
        <taxon>Oxyuridae</taxon>
        <taxon>Syphacia</taxon>
    </lineage>
</organism>
<protein>
    <submittedName>
        <fullName evidence="2">RPW8 domain-containing protein</fullName>
    </submittedName>
</protein>
<accession>A0A0N5AVT6</accession>
<dbReference type="AlphaFoldDB" id="A0A0N5AVT6"/>